<dbReference type="Gene3D" id="3.30.750.140">
    <property type="match status" value="1"/>
</dbReference>
<dbReference type="InterPro" id="IPR052563">
    <property type="entry name" value="FliK"/>
</dbReference>
<dbReference type="PANTHER" id="PTHR37533:SF2">
    <property type="entry name" value="FLAGELLAR HOOK-LENGTH CONTROL PROTEIN"/>
    <property type="match status" value="1"/>
</dbReference>
<accession>A0A3B0Z7Q4</accession>
<dbReference type="InterPro" id="IPR038610">
    <property type="entry name" value="FliK-like_C_sf"/>
</dbReference>
<evidence type="ECO:0000313" key="6">
    <source>
        <dbReference type="EMBL" id="VAW77414.1"/>
    </source>
</evidence>
<proteinExistence type="inferred from homology"/>
<name>A0A3B0Z7Q4_9ZZZZ</name>
<evidence type="ECO:0000256" key="4">
    <source>
        <dbReference type="SAM" id="MobiDB-lite"/>
    </source>
</evidence>
<feature type="region of interest" description="Disordered" evidence="4">
    <location>
        <begin position="372"/>
        <end position="398"/>
    </location>
</feature>
<evidence type="ECO:0000256" key="3">
    <source>
        <dbReference type="ARBA" id="ARBA00022795"/>
    </source>
</evidence>
<protein>
    <recommendedName>
        <fullName evidence="5">Flagellar hook-length control protein-like C-terminal domain-containing protein</fullName>
    </recommendedName>
</protein>
<gene>
    <name evidence="6" type="ORF">MNBD_GAMMA15-2059</name>
</gene>
<dbReference type="Pfam" id="PF02120">
    <property type="entry name" value="Flg_hook"/>
    <property type="match status" value="1"/>
</dbReference>
<evidence type="ECO:0000259" key="5">
    <source>
        <dbReference type="Pfam" id="PF02120"/>
    </source>
</evidence>
<organism evidence="6">
    <name type="scientific">hydrothermal vent metagenome</name>
    <dbReference type="NCBI Taxonomy" id="652676"/>
    <lineage>
        <taxon>unclassified sequences</taxon>
        <taxon>metagenomes</taxon>
        <taxon>ecological metagenomes</taxon>
    </lineage>
</organism>
<dbReference type="AlphaFoldDB" id="A0A3B0Z7Q4"/>
<comment type="function">
    <text evidence="1">Controls the length of the flagellar hook.</text>
</comment>
<dbReference type="PANTHER" id="PTHR37533">
    <property type="entry name" value="FLAGELLAR HOOK-LENGTH CONTROL PROTEIN"/>
    <property type="match status" value="1"/>
</dbReference>
<comment type="similarity">
    <text evidence="2">Belongs to the FliK family.</text>
</comment>
<dbReference type="GO" id="GO:0044780">
    <property type="term" value="P:bacterial-type flagellum assembly"/>
    <property type="evidence" value="ECO:0007669"/>
    <property type="project" value="InterPro"/>
</dbReference>
<dbReference type="EMBL" id="UOFN01000076">
    <property type="protein sequence ID" value="VAW77414.1"/>
    <property type="molecule type" value="Genomic_DNA"/>
</dbReference>
<dbReference type="InterPro" id="IPR001635">
    <property type="entry name" value="Flag_hook_Flik"/>
</dbReference>
<dbReference type="CDD" id="cd17470">
    <property type="entry name" value="T3SS_Flik_C"/>
    <property type="match status" value="1"/>
</dbReference>
<reference evidence="6" key="1">
    <citation type="submission" date="2018-06" db="EMBL/GenBank/DDBJ databases">
        <authorList>
            <person name="Zhirakovskaya E."/>
        </authorList>
    </citation>
    <scope>NUCLEOTIDE SEQUENCE</scope>
</reference>
<dbReference type="GO" id="GO:0009424">
    <property type="term" value="C:bacterial-type flagellum hook"/>
    <property type="evidence" value="ECO:0007669"/>
    <property type="project" value="InterPro"/>
</dbReference>
<evidence type="ECO:0000256" key="1">
    <source>
        <dbReference type="ARBA" id="ARBA00003944"/>
    </source>
</evidence>
<keyword evidence="3" id="KW-1005">Bacterial flagellum biogenesis</keyword>
<dbReference type="PRINTS" id="PR01007">
    <property type="entry name" value="FLGHOOKFLIK"/>
</dbReference>
<dbReference type="InterPro" id="IPR021136">
    <property type="entry name" value="Flagellar_hook_control-like_C"/>
</dbReference>
<feature type="domain" description="Flagellar hook-length control protein-like C-terminal" evidence="5">
    <location>
        <begin position="292"/>
        <end position="372"/>
    </location>
</feature>
<sequence length="421" mass="43794">MNASLPTLPISSSSADGASFLKGDILLNQQPGSTPGGFGPLLEQAVGALGEQPATPAESMELLPGQLQSLPQGGKLLPLLQQVLDAAAAEGTDASAVLENIAAKLEQLTVDTNLDPEQAVATALQQFIDENPRIATSVDTGLLRGLSAQSEVVASRDSSVRAQTGLTPQKYSAETVTINAGLATAERATELAPQRPLTSLEKLPVELLPITPEQRDIALREVVAQFKRLASGSAANNSLSDILPRTESLLSALSPATASAPVTATPPSGGGLPSVSLGVPLNQAGWDKALGERIQWLAGKGVQQANIKLNPAHLGPMEVRIQIQNDQASVQFSSTHGVVREALEAALPRLREMFDASGVELADVDVSGQSFAEQRQSALDSQDAGAGNGQNGDFDSEDGVEMTLETPIYSLPVAGRLDLFV</sequence>
<evidence type="ECO:0000256" key="2">
    <source>
        <dbReference type="ARBA" id="ARBA00009149"/>
    </source>
</evidence>